<comment type="caution">
    <text evidence="1">The sequence shown here is derived from an EMBL/GenBank/DDBJ whole genome shotgun (WGS) entry which is preliminary data.</text>
</comment>
<gene>
    <name evidence="1" type="ORF">TSPI_05274</name>
</gene>
<evidence type="ECO:0000313" key="2">
    <source>
        <dbReference type="Proteomes" id="UP001558632"/>
    </source>
</evidence>
<reference evidence="1 2" key="1">
    <citation type="submission" date="2024-07" db="EMBL/GenBank/DDBJ databases">
        <title>Enhanced genomic and transcriptomic resources for Trichinella pseudospiralis and T. spiralis underpin the discovery of pronounced molecular differences between stages and species.</title>
        <authorList>
            <person name="Pasi K.K."/>
            <person name="La Rosa G."/>
            <person name="Gomez-Morales M.A."/>
            <person name="Tosini F."/>
            <person name="Sumanam S."/>
            <person name="Young N.D."/>
            <person name="Chang B.C."/>
            <person name="Robin G.B."/>
        </authorList>
    </citation>
    <scope>NUCLEOTIDE SEQUENCE [LARGE SCALE GENOMIC DNA]</scope>
    <source>
        <strain evidence="1">ISS534</strain>
    </source>
</reference>
<sequence>MVDGTGALGELAVAVCAFRLITVCCSSSSVLFHRAILIVIFVGHGTQGSKTYHGNQIVNSGACASMWQNGKLCRPWRDEQRYLIRGIYMYIYIPGRESEREEISIFNPSFILKLSVEGKSGKSRQRSTNKSGKTLLK</sequence>
<keyword evidence="2" id="KW-1185">Reference proteome</keyword>
<protein>
    <submittedName>
        <fullName evidence="1">Insulin-like growth factor</fullName>
    </submittedName>
</protein>
<name>A0ABR3KUF1_TRISP</name>
<dbReference type="EMBL" id="JBEUSY010000172">
    <property type="protein sequence ID" value="KAL1243003.1"/>
    <property type="molecule type" value="Genomic_DNA"/>
</dbReference>
<organism evidence="1 2">
    <name type="scientific">Trichinella spiralis</name>
    <name type="common">Trichina worm</name>
    <dbReference type="NCBI Taxonomy" id="6334"/>
    <lineage>
        <taxon>Eukaryota</taxon>
        <taxon>Metazoa</taxon>
        <taxon>Ecdysozoa</taxon>
        <taxon>Nematoda</taxon>
        <taxon>Enoplea</taxon>
        <taxon>Dorylaimia</taxon>
        <taxon>Trichinellida</taxon>
        <taxon>Trichinellidae</taxon>
        <taxon>Trichinella</taxon>
    </lineage>
</organism>
<evidence type="ECO:0000313" key="1">
    <source>
        <dbReference type="EMBL" id="KAL1243003.1"/>
    </source>
</evidence>
<dbReference type="Proteomes" id="UP001558632">
    <property type="component" value="Unassembled WGS sequence"/>
</dbReference>
<accession>A0ABR3KUF1</accession>
<proteinExistence type="predicted"/>